<feature type="signal peptide" evidence="1">
    <location>
        <begin position="1"/>
        <end position="18"/>
    </location>
</feature>
<keyword evidence="1" id="KW-0732">Signal</keyword>
<evidence type="ECO:0000313" key="2">
    <source>
        <dbReference type="EMBL" id="KAL3265922.1"/>
    </source>
</evidence>
<keyword evidence="3" id="KW-1185">Reference proteome</keyword>
<gene>
    <name evidence="2" type="ORF">HHI36_010111</name>
</gene>
<comment type="caution">
    <text evidence="2">The sequence shown here is derived from an EMBL/GenBank/DDBJ whole genome shotgun (WGS) entry which is preliminary data.</text>
</comment>
<dbReference type="AlphaFoldDB" id="A0ABD2MHY5"/>
<evidence type="ECO:0000313" key="3">
    <source>
        <dbReference type="Proteomes" id="UP001516400"/>
    </source>
</evidence>
<name>A0ABD2MHY5_9CUCU</name>
<accession>A0ABD2MHY5</accession>
<dbReference type="Proteomes" id="UP001516400">
    <property type="component" value="Unassembled WGS sequence"/>
</dbReference>
<evidence type="ECO:0000256" key="1">
    <source>
        <dbReference type="SAM" id="SignalP"/>
    </source>
</evidence>
<proteinExistence type="predicted"/>
<protein>
    <submittedName>
        <fullName evidence="2">Uncharacterized protein</fullName>
    </submittedName>
</protein>
<sequence>MKILFIALFASLAVVSYASVIPLGWGGLGWGGWGVGHGAAVIGPAAPGPVVVAGPSGKIITTGAWGLGHGHWWG</sequence>
<organism evidence="2 3">
    <name type="scientific">Cryptolaemus montrouzieri</name>
    <dbReference type="NCBI Taxonomy" id="559131"/>
    <lineage>
        <taxon>Eukaryota</taxon>
        <taxon>Metazoa</taxon>
        <taxon>Ecdysozoa</taxon>
        <taxon>Arthropoda</taxon>
        <taxon>Hexapoda</taxon>
        <taxon>Insecta</taxon>
        <taxon>Pterygota</taxon>
        <taxon>Neoptera</taxon>
        <taxon>Endopterygota</taxon>
        <taxon>Coleoptera</taxon>
        <taxon>Polyphaga</taxon>
        <taxon>Cucujiformia</taxon>
        <taxon>Coccinelloidea</taxon>
        <taxon>Coccinellidae</taxon>
        <taxon>Scymninae</taxon>
        <taxon>Scymnini</taxon>
        <taxon>Cryptolaemus</taxon>
    </lineage>
</organism>
<dbReference type="EMBL" id="JABFTP020000001">
    <property type="protein sequence ID" value="KAL3265922.1"/>
    <property type="molecule type" value="Genomic_DNA"/>
</dbReference>
<feature type="chain" id="PRO_5044767604" evidence="1">
    <location>
        <begin position="19"/>
        <end position="74"/>
    </location>
</feature>
<reference evidence="2 3" key="1">
    <citation type="journal article" date="2021" name="BMC Biol.">
        <title>Horizontally acquired antibacterial genes associated with adaptive radiation of ladybird beetles.</title>
        <authorList>
            <person name="Li H.S."/>
            <person name="Tang X.F."/>
            <person name="Huang Y.H."/>
            <person name="Xu Z.Y."/>
            <person name="Chen M.L."/>
            <person name="Du X.Y."/>
            <person name="Qiu B.Y."/>
            <person name="Chen P.T."/>
            <person name="Zhang W."/>
            <person name="Slipinski A."/>
            <person name="Escalona H.E."/>
            <person name="Waterhouse R.M."/>
            <person name="Zwick A."/>
            <person name="Pang H."/>
        </authorList>
    </citation>
    <scope>NUCLEOTIDE SEQUENCE [LARGE SCALE GENOMIC DNA]</scope>
    <source>
        <strain evidence="2">SYSU2018</strain>
    </source>
</reference>